<feature type="binding site" evidence="1">
    <location>
        <begin position="88"/>
        <end position="93"/>
    </location>
    <ligand>
        <name>acetyl-CoA</name>
        <dbReference type="ChEBI" id="CHEBI:57288"/>
    </ligand>
</feature>
<dbReference type="InterPro" id="IPR043690">
    <property type="entry name" value="RimI"/>
</dbReference>
<dbReference type="InterPro" id="IPR050276">
    <property type="entry name" value="MshD_Acetyltransferase"/>
</dbReference>
<dbReference type="PANTHER" id="PTHR43617:SF35">
    <property type="entry name" value="[RIBOSOMAL PROTEIN BS18]-ALANINE N-ACETYLTRANSFERASE"/>
    <property type="match status" value="1"/>
</dbReference>
<keyword evidence="1" id="KW-0012">Acyltransferase</keyword>
<dbReference type="Proteomes" id="UP000243416">
    <property type="component" value="Unassembled WGS sequence"/>
</dbReference>
<dbReference type="InterPro" id="IPR000182">
    <property type="entry name" value="GNAT_dom"/>
</dbReference>
<dbReference type="InterPro" id="IPR016181">
    <property type="entry name" value="Acyl_CoA_acyltransferase"/>
</dbReference>
<evidence type="ECO:0000256" key="1">
    <source>
        <dbReference type="HAMAP-Rule" id="MF_02210"/>
    </source>
</evidence>
<proteinExistence type="inferred from homology"/>
<keyword evidence="3" id="KW-1185">Reference proteome</keyword>
<dbReference type="GO" id="GO:0008999">
    <property type="term" value="F:protein-N-terminal-alanine acetyltransferase activity"/>
    <property type="evidence" value="ECO:0007669"/>
    <property type="project" value="UniProtKB-UniRule"/>
</dbReference>
<comment type="catalytic activity">
    <reaction evidence="1">
        <text>N-terminal L-alanyl-[ribosomal protein bS18] + acetyl-CoA = N-terminal N(alpha)-acetyl-L-alanyl-[ribosomal protein bS18] + CoA + H(+)</text>
        <dbReference type="Rhea" id="RHEA:43756"/>
        <dbReference type="Rhea" id="RHEA-COMP:10676"/>
        <dbReference type="Rhea" id="RHEA-COMP:10677"/>
        <dbReference type="ChEBI" id="CHEBI:15378"/>
        <dbReference type="ChEBI" id="CHEBI:57287"/>
        <dbReference type="ChEBI" id="CHEBI:57288"/>
        <dbReference type="ChEBI" id="CHEBI:64718"/>
        <dbReference type="ChEBI" id="CHEBI:83683"/>
        <dbReference type="EC" id="2.3.1.266"/>
    </reaction>
</comment>
<sequence length="157" mass="17519">MSLVAAAPQAPRIDFKPMCLGDLDAVLAMERRVHAFSWTRGNFIDSLDAGHSAWLLYRDDVLAGHALCSVVLEEAELLDIVVDEAYQRRGLGGRFMDFLVTEVRRAGALRMFLEVRASNHAALALYARSGFDQVGLRRDYYPCNAGREDALVMMRAL</sequence>
<comment type="caution">
    <text evidence="2">The sequence shown here is derived from an EMBL/GenBank/DDBJ whole genome shotgun (WGS) entry which is preliminary data.</text>
</comment>
<protein>
    <recommendedName>
        <fullName evidence="1">[Ribosomal protein bS18]-alanine N-acetyltransferase</fullName>
        <ecNumber evidence="1">2.3.1.266</ecNumber>
    </recommendedName>
</protein>
<dbReference type="RefSeq" id="WP_067169385.1">
    <property type="nucleotide sequence ID" value="NZ_LFZK01000001.1"/>
</dbReference>
<dbReference type="AlphaFoldDB" id="A0A656Z7U8"/>
<dbReference type="NCBIfam" id="TIGR01575">
    <property type="entry name" value="rimI"/>
    <property type="match status" value="1"/>
</dbReference>
<keyword evidence="1" id="KW-0808">Transferase</keyword>
<comment type="subcellular location">
    <subcellularLocation>
        <location evidence="1">Cytoplasm</location>
    </subcellularLocation>
</comment>
<dbReference type="PANTHER" id="PTHR43617">
    <property type="entry name" value="L-AMINO ACID N-ACETYLTRANSFERASE"/>
    <property type="match status" value="1"/>
</dbReference>
<dbReference type="EC" id="2.3.1.266" evidence="1"/>
<dbReference type="PROSITE" id="PS51186">
    <property type="entry name" value="GNAT"/>
    <property type="match status" value="1"/>
</dbReference>
<comment type="caution">
    <text evidence="1">Lacks conserved residue(s) required for the propagation of feature annotation.</text>
</comment>
<dbReference type="InterPro" id="IPR006464">
    <property type="entry name" value="AcTrfase_RimI/Ard1"/>
</dbReference>
<dbReference type="CDD" id="cd04301">
    <property type="entry name" value="NAT_SF"/>
    <property type="match status" value="1"/>
</dbReference>
<organism evidence="2 3">
    <name type="scientific">Sterolibacterium denitrificans</name>
    <dbReference type="NCBI Taxonomy" id="157592"/>
    <lineage>
        <taxon>Bacteria</taxon>
        <taxon>Pseudomonadati</taxon>
        <taxon>Pseudomonadota</taxon>
        <taxon>Betaproteobacteria</taxon>
        <taxon>Nitrosomonadales</taxon>
        <taxon>Sterolibacteriaceae</taxon>
        <taxon>Sterolibacterium</taxon>
    </lineage>
</organism>
<dbReference type="Gene3D" id="3.40.630.30">
    <property type="match status" value="1"/>
</dbReference>
<comment type="similarity">
    <text evidence="1">Belongs to the acetyltransferase family. RimI subfamily.</text>
</comment>
<dbReference type="SUPFAM" id="SSF55729">
    <property type="entry name" value="Acyl-CoA N-acyltransferases (Nat)"/>
    <property type="match status" value="1"/>
</dbReference>
<accession>A0A656Z7U8</accession>
<gene>
    <name evidence="1" type="primary">rimI</name>
    <name evidence="2" type="ORF">ACY05_00630</name>
</gene>
<dbReference type="HAMAP" id="MF_02210">
    <property type="entry name" value="RimI"/>
    <property type="match status" value="1"/>
</dbReference>
<feature type="binding site" evidence="1">
    <location>
        <position position="119"/>
    </location>
    <ligand>
        <name>acetyl-CoA</name>
        <dbReference type="ChEBI" id="CHEBI:57288"/>
    </ligand>
</feature>
<keyword evidence="1" id="KW-0963">Cytoplasm</keyword>
<evidence type="ECO:0000313" key="2">
    <source>
        <dbReference type="EMBL" id="KYC29120.1"/>
    </source>
</evidence>
<evidence type="ECO:0000313" key="3">
    <source>
        <dbReference type="Proteomes" id="UP000243416"/>
    </source>
</evidence>
<dbReference type="Pfam" id="PF00583">
    <property type="entry name" value="Acetyltransf_1"/>
    <property type="match status" value="1"/>
</dbReference>
<comment type="function">
    <text evidence="1">Acetylates the N-terminal alanine of ribosomal protein bS18.</text>
</comment>
<name>A0A656Z7U8_9PROT</name>
<dbReference type="EMBL" id="LFZK01000001">
    <property type="protein sequence ID" value="KYC29120.1"/>
    <property type="molecule type" value="Genomic_DNA"/>
</dbReference>
<feature type="active site" description="Proton acceptor" evidence="1">
    <location>
        <position position="114"/>
    </location>
</feature>
<dbReference type="GO" id="GO:0005737">
    <property type="term" value="C:cytoplasm"/>
    <property type="evidence" value="ECO:0007669"/>
    <property type="project" value="UniProtKB-SubCell"/>
</dbReference>
<feature type="active site" description="Proton donor" evidence="1">
    <location>
        <position position="126"/>
    </location>
</feature>
<reference evidence="2 3" key="1">
    <citation type="journal article" date="2016" name="ISME J.">
        <title>Integrated multi-omics analyses reveal the biochemical mechanisms and phylogenetic relevance of anaerobic androgen biodegradation in the environment.</title>
        <authorList>
            <person name="Yang F.C."/>
            <person name="Chen Y.L."/>
            <person name="Tang S.L."/>
            <person name="Yu C.P."/>
            <person name="Wang P.H."/>
            <person name="Ismail W."/>
            <person name="Wang C.H."/>
            <person name="Ding J.Y."/>
            <person name="Yang C.Y."/>
            <person name="Yang C.Y."/>
            <person name="Chiang Y.R."/>
        </authorList>
    </citation>
    <scope>NUCLEOTIDE SEQUENCE [LARGE SCALE GENOMIC DNA]</scope>
    <source>
        <strain evidence="2 3">DSM 13999</strain>
    </source>
</reference>